<name>A0A6L7GSY5_9ACTN</name>
<evidence type="ECO:0008006" key="3">
    <source>
        <dbReference type="Google" id="ProtNLM"/>
    </source>
</evidence>
<keyword evidence="2" id="KW-1185">Reference proteome</keyword>
<gene>
    <name evidence="1" type="ORF">GIY30_16860</name>
</gene>
<dbReference type="RefSeq" id="WP_160903166.1">
    <property type="nucleotide sequence ID" value="NZ_CP102850.1"/>
</dbReference>
<evidence type="ECO:0000313" key="2">
    <source>
        <dbReference type="Proteomes" id="UP000475545"/>
    </source>
</evidence>
<evidence type="ECO:0000313" key="1">
    <source>
        <dbReference type="EMBL" id="MXP23010.1"/>
    </source>
</evidence>
<sequence>MTVSPAAEVPDQEALDELLGDQHGVVARRQVIELGFTASYIRRKVRRRDWVPVYPGVYVNHTGPLTWHQRAWSAVLDAQPAALSRQSAILDASTPPTVGSDGPIHIVIDRKRDVVRRPGVVVHRGSSLDDRVLWHANPPRVRFEDAVLDVAAEAASEIRAIAALADAVGSRRTTASRLLSASKNRRWMRRRAFIEHVLADVHDGTCSVLEHGYLTRVERPHGLPTPSRQEPTGVGRHGFRDVDYADLRVIVELDGRMGHDGSTSRDLDMERDLDAALDIEKVTLRIGWGQVFDRPCVTASKVAHVLRRRGWAGSVRFCPECPDLP</sequence>
<dbReference type="EMBL" id="WMBR01000004">
    <property type="protein sequence ID" value="MXP23010.1"/>
    <property type="molecule type" value="Genomic_DNA"/>
</dbReference>
<reference evidence="1 2" key="1">
    <citation type="submission" date="2019-11" db="EMBL/GenBank/DDBJ databases">
        <title>Gordonia sp. nov., a novel actinobacterium isolated from mangrove soil in Hainan.</title>
        <authorList>
            <person name="Huang X."/>
            <person name="Xie Y."/>
            <person name="Chu X."/>
            <person name="Xiao K."/>
        </authorList>
    </citation>
    <scope>NUCLEOTIDE SEQUENCE [LARGE SCALE GENOMIC DNA]</scope>
    <source>
        <strain evidence="1 2">HNM0687</strain>
    </source>
</reference>
<comment type="caution">
    <text evidence="1">The sequence shown here is derived from an EMBL/GenBank/DDBJ whole genome shotgun (WGS) entry which is preliminary data.</text>
</comment>
<dbReference type="AlphaFoldDB" id="A0A6L7GSY5"/>
<accession>A0A6L7GSY5</accession>
<organism evidence="1 2">
    <name type="scientific">Gordonia mangrovi</name>
    <dbReference type="NCBI Taxonomy" id="2665643"/>
    <lineage>
        <taxon>Bacteria</taxon>
        <taxon>Bacillati</taxon>
        <taxon>Actinomycetota</taxon>
        <taxon>Actinomycetes</taxon>
        <taxon>Mycobacteriales</taxon>
        <taxon>Gordoniaceae</taxon>
        <taxon>Gordonia</taxon>
    </lineage>
</organism>
<proteinExistence type="predicted"/>
<dbReference type="Proteomes" id="UP000475545">
    <property type="component" value="Unassembled WGS sequence"/>
</dbReference>
<protein>
    <recommendedName>
        <fullName evidence="3">AbiEi antitoxin C-terminal domain-containing protein</fullName>
    </recommendedName>
</protein>